<dbReference type="InterPro" id="IPR037401">
    <property type="entry name" value="SnoaL-like"/>
</dbReference>
<keyword evidence="3" id="KW-1185">Reference proteome</keyword>
<evidence type="ECO:0000259" key="1">
    <source>
        <dbReference type="Pfam" id="PF12680"/>
    </source>
</evidence>
<comment type="caution">
    <text evidence="2">The sequence shown here is derived from an EMBL/GenBank/DDBJ whole genome shotgun (WGS) entry which is preliminary data.</text>
</comment>
<dbReference type="Pfam" id="PF12680">
    <property type="entry name" value="SnoaL_2"/>
    <property type="match status" value="1"/>
</dbReference>
<evidence type="ECO:0000313" key="2">
    <source>
        <dbReference type="EMBL" id="TDN58620.1"/>
    </source>
</evidence>
<dbReference type="SUPFAM" id="SSF54427">
    <property type="entry name" value="NTF2-like"/>
    <property type="match status" value="2"/>
</dbReference>
<gene>
    <name evidence="2" type="ORF">EC847_105257</name>
</gene>
<sequence length="324" mass="35842">MSRLPGFSPQFDSIQQFILTLTHVVWEQKDIGQLADFYGTPVVFITPEKQLTDLSQFMRHTLEAMYSFPQRSVLTEDILCTESPGGEFYASQRTMASIRHQGEGFFGAPTGKSIWVRTWADRICADGAVRQEWLLQDRAAIVAQLGLDMREFALSLSSAREQLGLENTTAEVLDARWAGGPEGDDVDGPIAGVIERYLTMWAGGNSGTVPGLYHPAATLFAPGHCVGIGEAEISALLAGYRASFADSETQLHHLIVRKDANEPVRISMRWSLLTWHDGFGKFGAPTRKPISITGISQIELRDGLIIREYLGIDELAIWSQIVNQ</sequence>
<name>A0A4R6EIW6_SCAGO</name>
<organism evidence="2 3">
    <name type="scientific">Scandinavium goeteborgense</name>
    <dbReference type="NCBI Taxonomy" id="1851514"/>
    <lineage>
        <taxon>Bacteria</taxon>
        <taxon>Pseudomonadati</taxon>
        <taxon>Pseudomonadota</taxon>
        <taxon>Gammaproteobacteria</taxon>
        <taxon>Enterobacterales</taxon>
        <taxon>Enterobacteriaceae</taxon>
        <taxon>Scandinavium</taxon>
    </lineage>
</organism>
<accession>A0A4R6EIW6</accession>
<dbReference type="AlphaFoldDB" id="A0A4R6EIW6"/>
<dbReference type="Proteomes" id="UP000295530">
    <property type="component" value="Unassembled WGS sequence"/>
</dbReference>
<dbReference type="EMBL" id="SNVX01000005">
    <property type="protein sequence ID" value="TDN58620.1"/>
    <property type="molecule type" value="Genomic_DNA"/>
</dbReference>
<dbReference type="Gene3D" id="3.10.450.50">
    <property type="match status" value="2"/>
</dbReference>
<dbReference type="OrthoDB" id="2769928at2"/>
<protein>
    <submittedName>
        <fullName evidence="2">SnoaL-like protein</fullName>
    </submittedName>
</protein>
<evidence type="ECO:0000313" key="3">
    <source>
        <dbReference type="Proteomes" id="UP000295530"/>
    </source>
</evidence>
<dbReference type="InterPro" id="IPR032710">
    <property type="entry name" value="NTF2-like_dom_sf"/>
</dbReference>
<proteinExistence type="predicted"/>
<reference evidence="2 3" key="1">
    <citation type="submission" date="2019-03" db="EMBL/GenBank/DDBJ databases">
        <title>Genomic analyses of the natural microbiome of Caenorhabditis elegans.</title>
        <authorList>
            <person name="Samuel B."/>
        </authorList>
    </citation>
    <scope>NUCLEOTIDE SEQUENCE [LARGE SCALE GENOMIC DNA]</scope>
    <source>
        <strain evidence="2 3">BIGb0156</strain>
    </source>
</reference>
<dbReference type="RefSeq" id="WP_110511490.1">
    <property type="nucleotide sequence ID" value="NZ_JBIVBZ010000009.1"/>
</dbReference>
<feature type="domain" description="SnoaL-like" evidence="1">
    <location>
        <begin position="194"/>
        <end position="307"/>
    </location>
</feature>